<reference evidence="2" key="1">
    <citation type="submission" date="2022-11" db="UniProtKB">
        <authorList>
            <consortium name="WormBaseParasite"/>
        </authorList>
    </citation>
    <scope>IDENTIFICATION</scope>
</reference>
<organism evidence="1 2">
    <name type="scientific">Meloidogyne javanica</name>
    <name type="common">Root-knot nematode worm</name>
    <dbReference type="NCBI Taxonomy" id="6303"/>
    <lineage>
        <taxon>Eukaryota</taxon>
        <taxon>Metazoa</taxon>
        <taxon>Ecdysozoa</taxon>
        <taxon>Nematoda</taxon>
        <taxon>Chromadorea</taxon>
        <taxon>Rhabditida</taxon>
        <taxon>Tylenchina</taxon>
        <taxon>Tylenchomorpha</taxon>
        <taxon>Tylenchoidea</taxon>
        <taxon>Meloidogynidae</taxon>
        <taxon>Meloidogyninae</taxon>
        <taxon>Meloidogyne</taxon>
        <taxon>Meloidogyne incognita group</taxon>
    </lineage>
</organism>
<sequence>MVCDLSTTTGIKSVDEQATNLMNSQTTYNNNNAEQFGGKRWNVEALYESCRLKVSMTNNGQTMSNF</sequence>
<name>A0A915LQD6_MELJA</name>
<keyword evidence="1" id="KW-1185">Reference proteome</keyword>
<dbReference type="AlphaFoldDB" id="A0A915LQD6"/>
<accession>A0A915LQD6</accession>
<dbReference type="WBParaSite" id="scaffold16695_cov162.g18353">
    <property type="protein sequence ID" value="scaffold16695_cov162.g18353"/>
    <property type="gene ID" value="scaffold16695_cov162.g18353"/>
</dbReference>
<dbReference type="Proteomes" id="UP000887561">
    <property type="component" value="Unplaced"/>
</dbReference>
<evidence type="ECO:0000313" key="2">
    <source>
        <dbReference type="WBParaSite" id="scaffold16695_cov162.g18353"/>
    </source>
</evidence>
<protein>
    <submittedName>
        <fullName evidence="2">Uncharacterized protein</fullName>
    </submittedName>
</protein>
<evidence type="ECO:0000313" key="1">
    <source>
        <dbReference type="Proteomes" id="UP000887561"/>
    </source>
</evidence>
<proteinExistence type="predicted"/>